<dbReference type="GO" id="GO:0016020">
    <property type="term" value="C:membrane"/>
    <property type="evidence" value="ECO:0007669"/>
    <property type="project" value="GOC"/>
</dbReference>
<dbReference type="GO" id="GO:0046512">
    <property type="term" value="P:sphingosine biosynthetic process"/>
    <property type="evidence" value="ECO:0007669"/>
    <property type="project" value="TreeGrafter"/>
</dbReference>
<reference evidence="3 4" key="1">
    <citation type="journal article" date="2019" name="Nat. Ecol. Evol.">
        <title>Megaphylogeny resolves global patterns of mushroom evolution.</title>
        <authorList>
            <person name="Varga T."/>
            <person name="Krizsan K."/>
            <person name="Foldi C."/>
            <person name="Dima B."/>
            <person name="Sanchez-Garcia M."/>
            <person name="Sanchez-Ramirez S."/>
            <person name="Szollosi G.J."/>
            <person name="Szarkandi J.G."/>
            <person name="Papp V."/>
            <person name="Albert L."/>
            <person name="Andreopoulos W."/>
            <person name="Angelini C."/>
            <person name="Antonin V."/>
            <person name="Barry K.W."/>
            <person name="Bougher N.L."/>
            <person name="Buchanan P."/>
            <person name="Buyck B."/>
            <person name="Bense V."/>
            <person name="Catcheside P."/>
            <person name="Chovatia M."/>
            <person name="Cooper J."/>
            <person name="Damon W."/>
            <person name="Desjardin D."/>
            <person name="Finy P."/>
            <person name="Geml J."/>
            <person name="Haridas S."/>
            <person name="Hughes K."/>
            <person name="Justo A."/>
            <person name="Karasinski D."/>
            <person name="Kautmanova I."/>
            <person name="Kiss B."/>
            <person name="Kocsube S."/>
            <person name="Kotiranta H."/>
            <person name="LaButti K.M."/>
            <person name="Lechner B.E."/>
            <person name="Liimatainen K."/>
            <person name="Lipzen A."/>
            <person name="Lukacs Z."/>
            <person name="Mihaltcheva S."/>
            <person name="Morgado L.N."/>
            <person name="Niskanen T."/>
            <person name="Noordeloos M.E."/>
            <person name="Ohm R.A."/>
            <person name="Ortiz-Santana B."/>
            <person name="Ovrebo C."/>
            <person name="Racz N."/>
            <person name="Riley R."/>
            <person name="Savchenko A."/>
            <person name="Shiryaev A."/>
            <person name="Soop K."/>
            <person name="Spirin V."/>
            <person name="Szebenyi C."/>
            <person name="Tomsovsky M."/>
            <person name="Tulloss R.E."/>
            <person name="Uehling J."/>
            <person name="Grigoriev I.V."/>
            <person name="Vagvolgyi C."/>
            <person name="Papp T."/>
            <person name="Martin F.M."/>
            <person name="Miettinen O."/>
            <person name="Hibbett D.S."/>
            <person name="Nagy L.G."/>
        </authorList>
    </citation>
    <scope>NUCLEOTIDE SEQUENCE [LARGE SCALE GENOMIC DNA]</scope>
    <source>
        <strain evidence="3 4">HHB13444</strain>
    </source>
</reference>
<evidence type="ECO:0000259" key="2">
    <source>
        <dbReference type="Pfam" id="PF17048"/>
    </source>
</evidence>
<accession>A0A5C3NSN5</accession>
<comment type="similarity">
    <text evidence="1">Belongs to the neutral ceramidase family.</text>
</comment>
<evidence type="ECO:0000313" key="4">
    <source>
        <dbReference type="Proteomes" id="UP000308197"/>
    </source>
</evidence>
<dbReference type="EMBL" id="ML211753">
    <property type="protein sequence ID" value="TFK80536.1"/>
    <property type="molecule type" value="Genomic_DNA"/>
</dbReference>
<dbReference type="Gene3D" id="2.60.40.2300">
    <property type="entry name" value="Neutral/alkaline non-lysosomal ceramidase, C-terminal domain"/>
    <property type="match status" value="1"/>
</dbReference>
<dbReference type="InParanoid" id="A0A5C3NSN5"/>
<name>A0A5C3NSN5_9APHY</name>
<dbReference type="GO" id="GO:0005576">
    <property type="term" value="C:extracellular region"/>
    <property type="evidence" value="ECO:0007669"/>
    <property type="project" value="TreeGrafter"/>
</dbReference>
<proteinExistence type="inferred from homology"/>
<dbReference type="GO" id="GO:0017040">
    <property type="term" value="F:N-acylsphingosine amidohydrolase activity"/>
    <property type="evidence" value="ECO:0007669"/>
    <property type="project" value="InterPro"/>
</dbReference>
<dbReference type="AlphaFoldDB" id="A0A5C3NSN5"/>
<dbReference type="GO" id="GO:0042759">
    <property type="term" value="P:long-chain fatty acid biosynthetic process"/>
    <property type="evidence" value="ECO:0007669"/>
    <property type="project" value="TreeGrafter"/>
</dbReference>
<dbReference type="Pfam" id="PF17048">
    <property type="entry name" value="Ceramidse_alk_C"/>
    <property type="match status" value="1"/>
</dbReference>
<dbReference type="Proteomes" id="UP000308197">
    <property type="component" value="Unassembled WGS sequence"/>
</dbReference>
<dbReference type="InterPro" id="IPR038445">
    <property type="entry name" value="NCDase_C_sf"/>
</dbReference>
<feature type="domain" description="Neutral/alkaline non-lysosomal ceramidase C-terminal" evidence="2">
    <location>
        <begin position="1"/>
        <end position="83"/>
    </location>
</feature>
<dbReference type="GO" id="GO:0046514">
    <property type="term" value="P:ceramide catabolic process"/>
    <property type="evidence" value="ECO:0007669"/>
    <property type="project" value="InterPro"/>
</dbReference>
<sequence length="86" mass="9368">ANPRNNLRLEQTFLSVDQLVSGQWKAVRSDSHPSTTYQWSRDSTILGTSTVNITWVVESGTPSGTYRLTYFGDSKSVGGTITPCAA</sequence>
<evidence type="ECO:0000256" key="1">
    <source>
        <dbReference type="ARBA" id="ARBA00009835"/>
    </source>
</evidence>
<gene>
    <name evidence="3" type="ORF">K466DRAFT_667611</name>
</gene>
<dbReference type="PANTHER" id="PTHR12670:SF1">
    <property type="entry name" value="NEUTRAL CERAMIDASE"/>
    <property type="match status" value="1"/>
</dbReference>
<feature type="non-terminal residue" evidence="3">
    <location>
        <position position="1"/>
    </location>
</feature>
<dbReference type="STRING" id="1314778.A0A5C3NSN5"/>
<keyword evidence="4" id="KW-1185">Reference proteome</keyword>
<dbReference type="PANTHER" id="PTHR12670">
    <property type="entry name" value="CERAMIDASE"/>
    <property type="match status" value="1"/>
</dbReference>
<dbReference type="InterPro" id="IPR031331">
    <property type="entry name" value="NEUT/ALK_ceramidase_C"/>
</dbReference>
<evidence type="ECO:0000313" key="3">
    <source>
        <dbReference type="EMBL" id="TFK80536.1"/>
    </source>
</evidence>
<protein>
    <recommendedName>
        <fullName evidence="2">Neutral/alkaline non-lysosomal ceramidase C-terminal domain-containing protein</fullName>
    </recommendedName>
</protein>
<organism evidence="3 4">
    <name type="scientific">Polyporus arcularius HHB13444</name>
    <dbReference type="NCBI Taxonomy" id="1314778"/>
    <lineage>
        <taxon>Eukaryota</taxon>
        <taxon>Fungi</taxon>
        <taxon>Dikarya</taxon>
        <taxon>Basidiomycota</taxon>
        <taxon>Agaricomycotina</taxon>
        <taxon>Agaricomycetes</taxon>
        <taxon>Polyporales</taxon>
        <taxon>Polyporaceae</taxon>
        <taxon>Polyporus</taxon>
    </lineage>
</organism>
<dbReference type="InterPro" id="IPR006823">
    <property type="entry name" value="Ceramidase_alk"/>
</dbReference>